<evidence type="ECO:0000313" key="2">
    <source>
        <dbReference type="EMBL" id="KDQ61255.1"/>
    </source>
</evidence>
<protein>
    <recommendedName>
        <fullName evidence="1">Vacuolar membrane protease C-terminal domain-containing protein</fullName>
    </recommendedName>
</protein>
<dbReference type="Pfam" id="PF22250">
    <property type="entry name" value="PFF1_C"/>
    <property type="match status" value="1"/>
</dbReference>
<reference evidence="3" key="1">
    <citation type="journal article" date="2014" name="Proc. Natl. Acad. Sci. U.S.A.">
        <title>Extensive sampling of basidiomycete genomes demonstrates inadequacy of the white-rot/brown-rot paradigm for wood decay fungi.</title>
        <authorList>
            <person name="Riley R."/>
            <person name="Salamov A.A."/>
            <person name="Brown D.W."/>
            <person name="Nagy L.G."/>
            <person name="Floudas D."/>
            <person name="Held B.W."/>
            <person name="Levasseur A."/>
            <person name="Lombard V."/>
            <person name="Morin E."/>
            <person name="Otillar R."/>
            <person name="Lindquist E.A."/>
            <person name="Sun H."/>
            <person name="LaButti K.M."/>
            <person name="Schmutz J."/>
            <person name="Jabbour D."/>
            <person name="Luo H."/>
            <person name="Baker S.E."/>
            <person name="Pisabarro A.G."/>
            <person name="Walton J.D."/>
            <person name="Blanchette R.A."/>
            <person name="Henrissat B."/>
            <person name="Martin F."/>
            <person name="Cullen D."/>
            <person name="Hibbett D.S."/>
            <person name="Grigoriev I.V."/>
        </authorList>
    </citation>
    <scope>NUCLEOTIDE SEQUENCE [LARGE SCALE GENOMIC DNA]</scope>
    <source>
        <strain evidence="3">MUCL 33604</strain>
    </source>
</reference>
<dbReference type="AlphaFoldDB" id="A0A067Q523"/>
<dbReference type="Proteomes" id="UP000027265">
    <property type="component" value="Unassembled WGS sequence"/>
</dbReference>
<evidence type="ECO:0000259" key="1">
    <source>
        <dbReference type="Pfam" id="PF22250"/>
    </source>
</evidence>
<sequence>MNGNLHCRRWSNHHLRQLYPTGSSSTRNGLTIFPLSSLYGASIPELFGNVNVTSFNVREGGTKGVQSGYPISPEGLEELRLWSRDWEKKFFVEGFGGRASCSWAEYESGMAGVELPDDARRARILAYEEVLAFLSTWAVATKRADALVEVSVPFRI</sequence>
<dbReference type="InParanoid" id="A0A067Q523"/>
<gene>
    <name evidence="2" type="ORF">JAAARDRAFT_191351</name>
</gene>
<accession>A0A067Q523</accession>
<keyword evidence="3" id="KW-1185">Reference proteome</keyword>
<dbReference type="HOGENOM" id="CLU_1686881_0_0_1"/>
<dbReference type="EMBL" id="KL197713">
    <property type="protein sequence ID" value="KDQ61255.1"/>
    <property type="molecule type" value="Genomic_DNA"/>
</dbReference>
<proteinExistence type="predicted"/>
<evidence type="ECO:0000313" key="3">
    <source>
        <dbReference type="Proteomes" id="UP000027265"/>
    </source>
</evidence>
<name>A0A067Q523_9AGAM</name>
<feature type="domain" description="Vacuolar membrane protease C-terminal" evidence="1">
    <location>
        <begin position="94"/>
        <end position="150"/>
    </location>
</feature>
<organism evidence="2 3">
    <name type="scientific">Jaapia argillacea MUCL 33604</name>
    <dbReference type="NCBI Taxonomy" id="933084"/>
    <lineage>
        <taxon>Eukaryota</taxon>
        <taxon>Fungi</taxon>
        <taxon>Dikarya</taxon>
        <taxon>Basidiomycota</taxon>
        <taxon>Agaricomycotina</taxon>
        <taxon>Agaricomycetes</taxon>
        <taxon>Agaricomycetidae</taxon>
        <taxon>Jaapiales</taxon>
        <taxon>Jaapiaceae</taxon>
        <taxon>Jaapia</taxon>
    </lineage>
</organism>
<dbReference type="STRING" id="933084.A0A067Q523"/>
<dbReference type="InterPro" id="IPR053975">
    <property type="entry name" value="PFF1_C"/>
</dbReference>
<dbReference type="OrthoDB" id="76293at2759"/>